<evidence type="ECO:0000313" key="1">
    <source>
        <dbReference type="Ensembl" id="ENSCINP00000030772.1"/>
    </source>
</evidence>
<accession>H2XM89</accession>
<dbReference type="EMBL" id="EAAA01002046">
    <property type="status" value="NOT_ANNOTATED_CDS"/>
    <property type="molecule type" value="Genomic_DNA"/>
</dbReference>
<dbReference type="HOGENOM" id="CLU_3260244_0_0_1"/>
<dbReference type="Proteomes" id="UP000008144">
    <property type="component" value="Chromosome 5"/>
</dbReference>
<dbReference type="AlphaFoldDB" id="H2XM89"/>
<name>H2XM89_CIOIN</name>
<reference evidence="1" key="2">
    <citation type="journal article" date="2008" name="Genome Biol.">
        <title>Improved genome assembly and evidence-based global gene model set for the chordate Ciona intestinalis: new insight into intron and operon populations.</title>
        <authorList>
            <person name="Satou Y."/>
            <person name="Mineta K."/>
            <person name="Ogasawara M."/>
            <person name="Sasakura Y."/>
            <person name="Shoguchi E."/>
            <person name="Ueno K."/>
            <person name="Yamada L."/>
            <person name="Matsumoto J."/>
            <person name="Wasserscheid J."/>
            <person name="Dewar K."/>
            <person name="Wiley G.B."/>
            <person name="Macmil S.L."/>
            <person name="Roe B.A."/>
            <person name="Zeller R.W."/>
            <person name="Hastings K.E."/>
            <person name="Lemaire P."/>
            <person name="Lindquist E."/>
            <person name="Endo T."/>
            <person name="Hotta K."/>
            <person name="Inaba K."/>
        </authorList>
    </citation>
    <scope>NUCLEOTIDE SEQUENCE [LARGE SCALE GENOMIC DNA]</scope>
    <source>
        <strain evidence="1">wild type</strain>
    </source>
</reference>
<organism evidence="1 2">
    <name type="scientific">Ciona intestinalis</name>
    <name type="common">Transparent sea squirt</name>
    <name type="synonym">Ascidia intestinalis</name>
    <dbReference type="NCBI Taxonomy" id="7719"/>
    <lineage>
        <taxon>Eukaryota</taxon>
        <taxon>Metazoa</taxon>
        <taxon>Chordata</taxon>
        <taxon>Tunicata</taxon>
        <taxon>Ascidiacea</taxon>
        <taxon>Phlebobranchia</taxon>
        <taxon>Cionidae</taxon>
        <taxon>Ciona</taxon>
    </lineage>
</organism>
<proteinExistence type="predicted"/>
<protein>
    <submittedName>
        <fullName evidence="1">Uncharacterized protein</fullName>
    </submittedName>
</protein>
<dbReference type="InParanoid" id="H2XM89"/>
<dbReference type="Ensembl" id="ENSCINT00000032728.1">
    <property type="protein sequence ID" value="ENSCINP00000030772.1"/>
    <property type="gene ID" value="ENSCING00000018232.1"/>
</dbReference>
<reference evidence="1" key="4">
    <citation type="submission" date="2025-09" db="UniProtKB">
        <authorList>
            <consortium name="Ensembl"/>
        </authorList>
    </citation>
    <scope>IDENTIFICATION</scope>
</reference>
<keyword evidence="2" id="KW-1185">Reference proteome</keyword>
<evidence type="ECO:0000313" key="2">
    <source>
        <dbReference type="Proteomes" id="UP000008144"/>
    </source>
</evidence>
<sequence length="42" mass="5163">MKHILFKKVRGWMINKKKYAYNLDHTSIKVFKYNSVYIYVGH</sequence>
<reference evidence="2" key="1">
    <citation type="journal article" date="2002" name="Science">
        <title>The draft genome of Ciona intestinalis: insights into chordate and vertebrate origins.</title>
        <authorList>
            <person name="Dehal P."/>
            <person name="Satou Y."/>
            <person name="Campbell R.K."/>
            <person name="Chapman J."/>
            <person name="Degnan B."/>
            <person name="De Tomaso A."/>
            <person name="Davidson B."/>
            <person name="Di Gregorio A."/>
            <person name="Gelpke M."/>
            <person name="Goodstein D.M."/>
            <person name="Harafuji N."/>
            <person name="Hastings K.E."/>
            <person name="Ho I."/>
            <person name="Hotta K."/>
            <person name="Huang W."/>
            <person name="Kawashima T."/>
            <person name="Lemaire P."/>
            <person name="Martinez D."/>
            <person name="Meinertzhagen I.A."/>
            <person name="Necula S."/>
            <person name="Nonaka M."/>
            <person name="Putnam N."/>
            <person name="Rash S."/>
            <person name="Saiga H."/>
            <person name="Satake M."/>
            <person name="Terry A."/>
            <person name="Yamada L."/>
            <person name="Wang H.G."/>
            <person name="Awazu S."/>
            <person name="Azumi K."/>
            <person name="Boore J."/>
            <person name="Branno M."/>
            <person name="Chin-Bow S."/>
            <person name="DeSantis R."/>
            <person name="Doyle S."/>
            <person name="Francino P."/>
            <person name="Keys D.N."/>
            <person name="Haga S."/>
            <person name="Hayashi H."/>
            <person name="Hino K."/>
            <person name="Imai K.S."/>
            <person name="Inaba K."/>
            <person name="Kano S."/>
            <person name="Kobayashi K."/>
            <person name="Kobayashi M."/>
            <person name="Lee B.I."/>
            <person name="Makabe K.W."/>
            <person name="Manohar C."/>
            <person name="Matassi G."/>
            <person name="Medina M."/>
            <person name="Mochizuki Y."/>
            <person name="Mount S."/>
            <person name="Morishita T."/>
            <person name="Miura S."/>
            <person name="Nakayama A."/>
            <person name="Nishizaka S."/>
            <person name="Nomoto H."/>
            <person name="Ohta F."/>
            <person name="Oishi K."/>
            <person name="Rigoutsos I."/>
            <person name="Sano M."/>
            <person name="Sasaki A."/>
            <person name="Sasakura Y."/>
            <person name="Shoguchi E."/>
            <person name="Shin-i T."/>
            <person name="Spagnuolo A."/>
            <person name="Stainier D."/>
            <person name="Suzuki M.M."/>
            <person name="Tassy O."/>
            <person name="Takatori N."/>
            <person name="Tokuoka M."/>
            <person name="Yagi K."/>
            <person name="Yoshizaki F."/>
            <person name="Wada S."/>
            <person name="Zhang C."/>
            <person name="Hyatt P.D."/>
            <person name="Larimer F."/>
            <person name="Detter C."/>
            <person name="Doggett N."/>
            <person name="Glavina T."/>
            <person name="Hawkins T."/>
            <person name="Richardson P."/>
            <person name="Lucas S."/>
            <person name="Kohara Y."/>
            <person name="Levine M."/>
            <person name="Satoh N."/>
            <person name="Rokhsar D.S."/>
        </authorList>
    </citation>
    <scope>NUCLEOTIDE SEQUENCE [LARGE SCALE GENOMIC DNA]</scope>
</reference>
<reference evidence="1" key="3">
    <citation type="submission" date="2025-08" db="UniProtKB">
        <authorList>
            <consortium name="Ensembl"/>
        </authorList>
    </citation>
    <scope>IDENTIFICATION</scope>
</reference>